<evidence type="ECO:0000313" key="6">
    <source>
        <dbReference type="Proteomes" id="UP000326198"/>
    </source>
</evidence>
<evidence type="ECO:0000256" key="1">
    <source>
        <dbReference type="ARBA" id="ARBA00005466"/>
    </source>
</evidence>
<reference evidence="5 6" key="1">
    <citation type="submission" date="2019-04" db="EMBL/GenBank/DDBJ databases">
        <title>Friends and foes A comparative genomics studyof 23 Aspergillus species from section Flavi.</title>
        <authorList>
            <consortium name="DOE Joint Genome Institute"/>
            <person name="Kjaerbolling I."/>
            <person name="Vesth T."/>
            <person name="Frisvad J.C."/>
            <person name="Nybo J.L."/>
            <person name="Theobald S."/>
            <person name="Kildgaard S."/>
            <person name="Isbrandt T."/>
            <person name="Kuo A."/>
            <person name="Sato A."/>
            <person name="Lyhne E.K."/>
            <person name="Kogle M.E."/>
            <person name="Wiebenga A."/>
            <person name="Kun R.S."/>
            <person name="Lubbers R.J."/>
            <person name="Makela M.R."/>
            <person name="Barry K."/>
            <person name="Chovatia M."/>
            <person name="Clum A."/>
            <person name="Daum C."/>
            <person name="Haridas S."/>
            <person name="He G."/>
            <person name="LaButti K."/>
            <person name="Lipzen A."/>
            <person name="Mondo S."/>
            <person name="Riley R."/>
            <person name="Salamov A."/>
            <person name="Simmons B.A."/>
            <person name="Magnuson J.K."/>
            <person name="Henrissat B."/>
            <person name="Mortensen U.H."/>
            <person name="Larsen T.O."/>
            <person name="Devries R.P."/>
            <person name="Grigoriev I.V."/>
            <person name="Machida M."/>
            <person name="Baker S.E."/>
            <person name="Andersen M.R."/>
        </authorList>
    </citation>
    <scope>NUCLEOTIDE SEQUENCE [LARGE SCALE GENOMIC DNA]</scope>
    <source>
        <strain evidence="5 6">IBT 29228</strain>
    </source>
</reference>
<keyword evidence="3" id="KW-0732">Signal</keyword>
<evidence type="ECO:0000259" key="4">
    <source>
        <dbReference type="PROSITE" id="PS51387"/>
    </source>
</evidence>
<dbReference type="GO" id="GO:0016491">
    <property type="term" value="F:oxidoreductase activity"/>
    <property type="evidence" value="ECO:0007669"/>
    <property type="project" value="UniProtKB-KW"/>
</dbReference>
<proteinExistence type="inferred from homology"/>
<dbReference type="SUPFAM" id="SSF56176">
    <property type="entry name" value="FAD-binding/transporter-associated domain-like"/>
    <property type="match status" value="1"/>
</dbReference>
<sequence>MLWSAFPLLFLGAQSVVAKCKCAPTDNCWPSLSAWDTLNSTVNGKLIHNQPLAESCYPGQDYNAQSCKDISNGWHNSSIIGLDPLGYSYPLFDTCPPVNTSAAKGQACDLGNAPVYTVNATEAEDVAAGIRFAKENNILLVIKNTGHDIVGRSQGYGSLMIWIKYIRNGLQYHENYSSPSGCRANWTGSAFTVGGGYVWREVYYAAADKGQLVVGGGDSTVGVIGGYLQGAGHGYSSHHFGLGTDQVLEMTVVLASGEIVIANACQHTDLFTALRGGGGGTYGVVISTTIKAYPTRPVLAHRLSVIPLNASLATLLNVSANIVSKYPILSDAGFSGYGTMGPGALLGQSSQVSALYGHKFGKMLPNNNASIAASIQQAKSVINKHLVQDLLPYNGSDFRITSEWTLYPSFKKYYAATGGQPTVGISNLLLTSRLFDKAALLNNEQKLEGMMRTLFSTHTNRTLSAKDTMLYLCLVGGGKVLHPEPYTSVHPGWRKAYLLSEVINVWSEDASVEEIKKVKDDLTFRKMDAMRALTPGMGNYLNEADRYDPSWKEDFWGENYGWLRSVKQRYDPDHIFWCYPCVGSEYWGEVTSEKGYGPLCQND</sequence>
<dbReference type="InterPro" id="IPR036318">
    <property type="entry name" value="FAD-bd_PCMH-like_sf"/>
</dbReference>
<dbReference type="OrthoDB" id="9983560at2759"/>
<protein>
    <submittedName>
        <fullName evidence="5">Isoamyl alcohol oxidase</fullName>
    </submittedName>
</protein>
<feature type="signal peptide" evidence="3">
    <location>
        <begin position="1"/>
        <end position="18"/>
    </location>
</feature>
<dbReference type="Gene3D" id="3.40.462.20">
    <property type="match status" value="1"/>
</dbReference>
<dbReference type="Proteomes" id="UP000326198">
    <property type="component" value="Unassembled WGS sequence"/>
</dbReference>
<dbReference type="PROSITE" id="PS51387">
    <property type="entry name" value="FAD_PCMH"/>
    <property type="match status" value="1"/>
</dbReference>
<dbReference type="InterPro" id="IPR016166">
    <property type="entry name" value="FAD-bd_PCMH"/>
</dbReference>
<dbReference type="InterPro" id="IPR006094">
    <property type="entry name" value="Oxid_FAD_bind_N"/>
</dbReference>
<dbReference type="InterPro" id="IPR012951">
    <property type="entry name" value="BBE"/>
</dbReference>
<evidence type="ECO:0000256" key="3">
    <source>
        <dbReference type="SAM" id="SignalP"/>
    </source>
</evidence>
<name>A0A5N7AXH3_9EURO</name>
<evidence type="ECO:0000256" key="2">
    <source>
        <dbReference type="ARBA" id="ARBA00023002"/>
    </source>
</evidence>
<dbReference type="Pfam" id="PF01565">
    <property type="entry name" value="FAD_binding_4"/>
    <property type="match status" value="1"/>
</dbReference>
<evidence type="ECO:0000313" key="5">
    <source>
        <dbReference type="EMBL" id="KAE8374542.1"/>
    </source>
</evidence>
<dbReference type="InterPro" id="IPR016169">
    <property type="entry name" value="FAD-bd_PCMH_sub2"/>
</dbReference>
<dbReference type="Gene3D" id="3.30.465.10">
    <property type="match status" value="2"/>
</dbReference>
<dbReference type="Pfam" id="PF08031">
    <property type="entry name" value="BBE"/>
    <property type="match status" value="1"/>
</dbReference>
<dbReference type="AlphaFoldDB" id="A0A5N7AXH3"/>
<accession>A0A5N7AXH3</accession>
<organism evidence="5 6">
    <name type="scientific">Aspergillus bertholletiae</name>
    <dbReference type="NCBI Taxonomy" id="1226010"/>
    <lineage>
        <taxon>Eukaryota</taxon>
        <taxon>Fungi</taxon>
        <taxon>Dikarya</taxon>
        <taxon>Ascomycota</taxon>
        <taxon>Pezizomycotina</taxon>
        <taxon>Eurotiomycetes</taxon>
        <taxon>Eurotiomycetidae</taxon>
        <taxon>Eurotiales</taxon>
        <taxon>Aspergillaceae</taxon>
        <taxon>Aspergillus</taxon>
        <taxon>Aspergillus subgen. Circumdati</taxon>
    </lineage>
</organism>
<gene>
    <name evidence="5" type="ORF">BDV26DRAFT_300199</name>
</gene>
<dbReference type="GO" id="GO:0071949">
    <property type="term" value="F:FAD binding"/>
    <property type="evidence" value="ECO:0007669"/>
    <property type="project" value="InterPro"/>
</dbReference>
<comment type="similarity">
    <text evidence="1">Belongs to the oxygen-dependent FAD-linked oxidoreductase family.</text>
</comment>
<feature type="domain" description="FAD-binding PCMH-type" evidence="4">
    <location>
        <begin position="110"/>
        <end position="295"/>
    </location>
</feature>
<dbReference type="EMBL" id="ML736282">
    <property type="protein sequence ID" value="KAE8374542.1"/>
    <property type="molecule type" value="Genomic_DNA"/>
</dbReference>
<dbReference type="PANTHER" id="PTHR13878:SF91">
    <property type="entry name" value="FAD BINDING DOMAIN PROTEIN (AFU_ORTHOLOGUE AFUA_6G12070)-RELATED"/>
    <property type="match status" value="1"/>
</dbReference>
<keyword evidence="6" id="KW-1185">Reference proteome</keyword>
<dbReference type="InterPro" id="IPR050432">
    <property type="entry name" value="FAD-linked_Oxidoreductases_BP"/>
</dbReference>
<dbReference type="PANTHER" id="PTHR13878">
    <property type="entry name" value="GULONOLACTONE OXIDASE"/>
    <property type="match status" value="1"/>
</dbReference>
<keyword evidence="2" id="KW-0560">Oxidoreductase</keyword>
<feature type="chain" id="PRO_5024923936" evidence="3">
    <location>
        <begin position="19"/>
        <end position="603"/>
    </location>
</feature>